<sequence length="387" mass="42619">MLLTPGAILIAALPYYARLLIVLLLGVITVSAILIPHFFIEANIIVVLTTCLLVYFAMSSSELTRLRIKELTQHLTNFEHSDAVNLSYNDTEFNTLAHHINILLRALSRKNHLLQSCSQETRYTATELQNSSNVVANGAQEEHLALNALVISSQEMAITIENILARINLTSTMANQTRQQSEQGQVALEELKQQIHLIQSTVAHNQAQMTQLIKTTQDISEFVTTIEQITSQINLLSLNASIEAARAGDAGRGFAVVANEVRLLAENTENAAQDIGRLVTSIASEVNTSEQTSWKLIELATSAATGSDTAAASLISIHDAAQSTQKEITHSTQLITEFGVANTKMRERLQNIAVVSEQHSQASKDTKDMVKYMEWLSSRLEQKETEV</sequence>
<comment type="subcellular location">
    <subcellularLocation>
        <location evidence="1">Membrane</location>
    </subcellularLocation>
</comment>
<keyword evidence="7" id="KW-1185">Reference proteome</keyword>
<protein>
    <recommendedName>
        <fullName evidence="5">Methyl-accepting transducer domain-containing protein</fullName>
    </recommendedName>
</protein>
<evidence type="ECO:0000313" key="7">
    <source>
        <dbReference type="Proteomes" id="UP000054058"/>
    </source>
</evidence>
<dbReference type="PROSITE" id="PS50111">
    <property type="entry name" value="CHEMOTAXIS_TRANSDUC_2"/>
    <property type="match status" value="1"/>
</dbReference>
<dbReference type="GO" id="GO:0006935">
    <property type="term" value="P:chemotaxis"/>
    <property type="evidence" value="ECO:0007669"/>
    <property type="project" value="UniProtKB-ARBA"/>
</dbReference>
<organism evidence="6 7">
    <name type="scientific">Marinomonas ushuaiensis DSM 15871</name>
    <dbReference type="NCBI Taxonomy" id="1122207"/>
    <lineage>
        <taxon>Bacteria</taxon>
        <taxon>Pseudomonadati</taxon>
        <taxon>Pseudomonadota</taxon>
        <taxon>Gammaproteobacteria</taxon>
        <taxon>Oceanospirillales</taxon>
        <taxon>Oceanospirillaceae</taxon>
        <taxon>Marinomonas</taxon>
    </lineage>
</organism>
<dbReference type="Gene3D" id="1.10.287.950">
    <property type="entry name" value="Methyl-accepting chemotaxis protein"/>
    <property type="match status" value="1"/>
</dbReference>
<dbReference type="SMART" id="SM00283">
    <property type="entry name" value="MA"/>
    <property type="match status" value="1"/>
</dbReference>
<proteinExistence type="predicted"/>
<comment type="caution">
    <text evidence="6">The sequence shown here is derived from an EMBL/GenBank/DDBJ whole genome shotgun (WGS) entry which is preliminary data.</text>
</comment>
<evidence type="ECO:0000256" key="3">
    <source>
        <dbReference type="PROSITE-ProRule" id="PRU00284"/>
    </source>
</evidence>
<dbReference type="STRING" id="1122207.MUS1_12405"/>
<dbReference type="eggNOG" id="COG0840">
    <property type="taxonomic scope" value="Bacteria"/>
</dbReference>
<dbReference type="GO" id="GO:0016020">
    <property type="term" value="C:membrane"/>
    <property type="evidence" value="ECO:0007669"/>
    <property type="project" value="UniProtKB-SubCell"/>
</dbReference>
<evidence type="ECO:0000256" key="2">
    <source>
        <dbReference type="ARBA" id="ARBA00023224"/>
    </source>
</evidence>
<name>X7E7L7_9GAMM</name>
<evidence type="ECO:0000256" key="1">
    <source>
        <dbReference type="ARBA" id="ARBA00004370"/>
    </source>
</evidence>
<keyword evidence="4" id="KW-0812">Transmembrane</keyword>
<dbReference type="RefSeq" id="WP_036160888.1">
    <property type="nucleotide sequence ID" value="NZ_JAMB01000005.1"/>
</dbReference>
<dbReference type="InterPro" id="IPR004089">
    <property type="entry name" value="MCPsignal_dom"/>
</dbReference>
<feature type="transmembrane region" description="Helical" evidence="4">
    <location>
        <begin position="15"/>
        <end position="35"/>
    </location>
</feature>
<keyword evidence="4" id="KW-1133">Transmembrane helix</keyword>
<keyword evidence="2 3" id="KW-0807">Transducer</keyword>
<dbReference type="AlphaFoldDB" id="X7E7L7"/>
<evidence type="ECO:0000313" key="6">
    <source>
        <dbReference type="EMBL" id="ETX11186.1"/>
    </source>
</evidence>
<dbReference type="GO" id="GO:0007165">
    <property type="term" value="P:signal transduction"/>
    <property type="evidence" value="ECO:0007669"/>
    <property type="project" value="UniProtKB-KW"/>
</dbReference>
<dbReference type="Pfam" id="PF00015">
    <property type="entry name" value="MCPsignal"/>
    <property type="match status" value="1"/>
</dbReference>
<gene>
    <name evidence="6" type="ORF">MUS1_12405</name>
</gene>
<keyword evidence="4" id="KW-0472">Membrane</keyword>
<dbReference type="Proteomes" id="UP000054058">
    <property type="component" value="Unassembled WGS sequence"/>
</dbReference>
<dbReference type="OrthoDB" id="9177152at2"/>
<dbReference type="PATRIC" id="fig|1122207.3.peg.1617"/>
<dbReference type="PANTHER" id="PTHR32089:SF112">
    <property type="entry name" value="LYSOZYME-LIKE PROTEIN-RELATED"/>
    <property type="match status" value="1"/>
</dbReference>
<dbReference type="EMBL" id="JAMB01000005">
    <property type="protein sequence ID" value="ETX11186.1"/>
    <property type="molecule type" value="Genomic_DNA"/>
</dbReference>
<dbReference type="PANTHER" id="PTHR32089">
    <property type="entry name" value="METHYL-ACCEPTING CHEMOTAXIS PROTEIN MCPB"/>
    <property type="match status" value="1"/>
</dbReference>
<reference evidence="6 7" key="1">
    <citation type="submission" date="2014-01" db="EMBL/GenBank/DDBJ databases">
        <title>Marinomonas ushuaiensis DSM 15871 Genome Sequencing.</title>
        <authorList>
            <person name="Lai Q."/>
            <person name="Shao Z.S."/>
        </authorList>
    </citation>
    <scope>NUCLEOTIDE SEQUENCE [LARGE SCALE GENOMIC DNA]</scope>
    <source>
        <strain evidence="6 7">DSM 15871</strain>
    </source>
</reference>
<evidence type="ECO:0000259" key="5">
    <source>
        <dbReference type="PROSITE" id="PS50111"/>
    </source>
</evidence>
<dbReference type="SUPFAM" id="SSF58104">
    <property type="entry name" value="Methyl-accepting chemotaxis protein (MCP) signaling domain"/>
    <property type="match status" value="1"/>
</dbReference>
<feature type="domain" description="Methyl-accepting transducer" evidence="5">
    <location>
        <begin position="117"/>
        <end position="374"/>
    </location>
</feature>
<evidence type="ECO:0000256" key="4">
    <source>
        <dbReference type="SAM" id="Phobius"/>
    </source>
</evidence>
<feature type="transmembrane region" description="Helical" evidence="4">
    <location>
        <begin position="42"/>
        <end position="58"/>
    </location>
</feature>
<accession>X7E7L7</accession>